<evidence type="ECO:0000256" key="5">
    <source>
        <dbReference type="ARBA" id="ARBA00023244"/>
    </source>
</evidence>
<dbReference type="Pfam" id="PF14824">
    <property type="entry name" value="Sirohm_synth_M"/>
    <property type="match status" value="1"/>
</dbReference>
<keyword evidence="7" id="KW-0175">Coiled coil</keyword>
<dbReference type="PANTHER" id="PTHR35330:SF1">
    <property type="entry name" value="SIROHEME BIOSYNTHESIS PROTEIN MET8"/>
    <property type="match status" value="1"/>
</dbReference>
<dbReference type="NCBIfam" id="NF005222">
    <property type="entry name" value="PRK06718.1"/>
    <property type="match status" value="1"/>
</dbReference>
<sequence length="203" mass="22968">MQPFFINLKGKKVVIVGGGKIAARKAKNLETAQPEITFVAPEFSEDVLALSKQTGYSLIQREAFPADLSDAFMVILATNHRQINKALAEQLSPNQLICVVDEAEEGNVIFPAIIQRGQLQIAISTNGASPKLTRKLKQDLESQFDQSWETYLEFLSRCRNKLKKLKISIEEKNKLLEKILDDRYRTNEHLRAEILSSILILEE</sequence>
<protein>
    <recommendedName>
        <fullName evidence="2">precorrin-2 dehydrogenase</fullName>
        <ecNumber evidence="2">1.3.1.76</ecNumber>
    </recommendedName>
</protein>
<evidence type="ECO:0000256" key="4">
    <source>
        <dbReference type="ARBA" id="ARBA00023027"/>
    </source>
</evidence>
<dbReference type="EC" id="1.3.1.76" evidence="2"/>
<keyword evidence="10" id="KW-1185">Reference proteome</keyword>
<evidence type="ECO:0000256" key="6">
    <source>
        <dbReference type="ARBA" id="ARBA00047561"/>
    </source>
</evidence>
<evidence type="ECO:0000256" key="3">
    <source>
        <dbReference type="ARBA" id="ARBA00023002"/>
    </source>
</evidence>
<feature type="domain" description="Siroheme synthase central" evidence="8">
    <location>
        <begin position="116"/>
        <end position="143"/>
    </location>
</feature>
<evidence type="ECO:0000259" key="8">
    <source>
        <dbReference type="Pfam" id="PF14824"/>
    </source>
</evidence>
<evidence type="ECO:0000256" key="1">
    <source>
        <dbReference type="ARBA" id="ARBA00005010"/>
    </source>
</evidence>
<accession>A0ABQ3MWW3</accession>
<comment type="pathway">
    <text evidence="1">Porphyrin-containing compound metabolism; siroheme biosynthesis; sirohydrochlorin from precorrin-2: step 1/1.</text>
</comment>
<name>A0ABQ3MWW3_9BACI</name>
<dbReference type="Pfam" id="PF22440">
    <property type="entry name" value="SirC_C"/>
    <property type="match status" value="1"/>
</dbReference>
<gene>
    <name evidence="9" type="primary">cysG_1</name>
    <name evidence="9" type="ORF">AM1BK_04600</name>
</gene>
<comment type="caution">
    <text evidence="9">The sequence shown here is derived from an EMBL/GenBank/DDBJ whole genome shotgun (WGS) entry which is preliminary data.</text>
</comment>
<organism evidence="9 10">
    <name type="scientific">Neobacillus kokaensis</name>
    <dbReference type="NCBI Taxonomy" id="2759023"/>
    <lineage>
        <taxon>Bacteria</taxon>
        <taxon>Bacillati</taxon>
        <taxon>Bacillota</taxon>
        <taxon>Bacilli</taxon>
        <taxon>Bacillales</taxon>
        <taxon>Bacillaceae</taxon>
        <taxon>Neobacillus</taxon>
    </lineage>
</organism>
<evidence type="ECO:0000256" key="2">
    <source>
        <dbReference type="ARBA" id="ARBA00012400"/>
    </source>
</evidence>
<evidence type="ECO:0000313" key="10">
    <source>
        <dbReference type="Proteomes" id="UP000637074"/>
    </source>
</evidence>
<keyword evidence="3" id="KW-0560">Oxidoreductase</keyword>
<dbReference type="Gene3D" id="3.40.50.720">
    <property type="entry name" value="NAD(P)-binding Rossmann-like Domain"/>
    <property type="match status" value="1"/>
</dbReference>
<dbReference type="InterPro" id="IPR028281">
    <property type="entry name" value="Sirohaem_synthase_central"/>
</dbReference>
<keyword evidence="5" id="KW-0627">Porphyrin biosynthesis</keyword>
<feature type="coiled-coil region" evidence="7">
    <location>
        <begin position="155"/>
        <end position="182"/>
    </location>
</feature>
<dbReference type="InterPro" id="IPR042518">
    <property type="entry name" value="SirC_C"/>
</dbReference>
<dbReference type="InterPro" id="IPR028161">
    <property type="entry name" value="Met8-like"/>
</dbReference>
<proteinExistence type="predicted"/>
<dbReference type="InterPro" id="IPR006367">
    <property type="entry name" value="Sirohaem_synthase_N"/>
</dbReference>
<dbReference type="PANTHER" id="PTHR35330">
    <property type="entry name" value="SIROHEME BIOSYNTHESIS PROTEIN MET8"/>
    <property type="match status" value="1"/>
</dbReference>
<evidence type="ECO:0000256" key="7">
    <source>
        <dbReference type="SAM" id="Coils"/>
    </source>
</evidence>
<dbReference type="Pfam" id="PF13241">
    <property type="entry name" value="NAD_binding_7"/>
    <property type="match status" value="1"/>
</dbReference>
<dbReference type="Gene3D" id="1.10.8.610">
    <property type="entry name" value="SirC, precorrin-2 dehydrogenase, C-terminal helical domain-like"/>
    <property type="match status" value="1"/>
</dbReference>
<dbReference type="SUPFAM" id="SSF75615">
    <property type="entry name" value="Siroheme synthase middle domains-like"/>
    <property type="match status" value="1"/>
</dbReference>
<dbReference type="SUPFAM" id="SSF51735">
    <property type="entry name" value="NAD(P)-binding Rossmann-fold domains"/>
    <property type="match status" value="1"/>
</dbReference>
<reference evidence="9 10" key="1">
    <citation type="journal article" date="2022" name="Int. J. Syst. Evol. Microbiol.">
        <title>Neobacillus kokaensis sp. nov., isolated from soil.</title>
        <authorList>
            <person name="Yuki K."/>
            <person name="Matsubara H."/>
            <person name="Yamaguchi S."/>
        </authorList>
    </citation>
    <scope>NUCLEOTIDE SEQUENCE [LARGE SCALE GENOMIC DNA]</scope>
    <source>
        <strain evidence="9 10">LOB 377</strain>
    </source>
</reference>
<keyword evidence="4" id="KW-0520">NAD</keyword>
<dbReference type="Proteomes" id="UP000637074">
    <property type="component" value="Unassembled WGS sequence"/>
</dbReference>
<dbReference type="EMBL" id="BNDS01000001">
    <property type="protein sequence ID" value="GHH96917.1"/>
    <property type="molecule type" value="Genomic_DNA"/>
</dbReference>
<comment type="catalytic activity">
    <reaction evidence="6">
        <text>precorrin-2 + NAD(+) = sirohydrochlorin + NADH + 2 H(+)</text>
        <dbReference type="Rhea" id="RHEA:15613"/>
        <dbReference type="ChEBI" id="CHEBI:15378"/>
        <dbReference type="ChEBI" id="CHEBI:57540"/>
        <dbReference type="ChEBI" id="CHEBI:57945"/>
        <dbReference type="ChEBI" id="CHEBI:58351"/>
        <dbReference type="ChEBI" id="CHEBI:58827"/>
        <dbReference type="EC" id="1.3.1.76"/>
    </reaction>
</comment>
<dbReference type="NCBIfam" id="TIGR01470">
    <property type="entry name" value="cysG_Nterm"/>
    <property type="match status" value="1"/>
</dbReference>
<dbReference type="InterPro" id="IPR036291">
    <property type="entry name" value="NAD(P)-bd_dom_sf"/>
</dbReference>
<evidence type="ECO:0000313" key="9">
    <source>
        <dbReference type="EMBL" id="GHH96917.1"/>
    </source>
</evidence>